<dbReference type="KEGG" id="uam:UABAM_00041"/>
<keyword evidence="1" id="KW-0472">Membrane</keyword>
<evidence type="ECO:0008006" key="4">
    <source>
        <dbReference type="Google" id="ProtNLM"/>
    </source>
</evidence>
<sequence>MKTYFTFFLLIVAICSCNQHTPSQKKVISFHKEFQRGPLTISIDFSPEKPTIADRILFELRVIAHKDYDVKMPEFADNIGNIFYVFSFFPQQVKVKDQKHTYTHNYELEALVSGKVTIPALKILYNKNKTTGKEFTAMTDPIEVEVKAIELDSSKKDIYDIQNVMSLRASNFYLLLACIAVGVILLFFVVKAITPKSQDEKQPEDRRSPEEIAWEQLKALLEQQHIENKKYQEFYFALTMIVRQYIEKKYDMKASGQTTEEFLDEIKQSEIFDAKRKRDFSEFLEATDFVKYAAQDPQEKEVTVVFEAAKKFMNLQT</sequence>
<name>A0A5S9F239_UABAM</name>
<keyword evidence="1" id="KW-0812">Transmembrane</keyword>
<reference evidence="2 3" key="1">
    <citation type="submission" date="2019-08" db="EMBL/GenBank/DDBJ databases">
        <title>Complete genome sequence of Candidatus Uab amorphum.</title>
        <authorList>
            <person name="Shiratori T."/>
            <person name="Suzuki S."/>
            <person name="Kakizawa Y."/>
            <person name="Ishida K."/>
        </authorList>
    </citation>
    <scope>NUCLEOTIDE SEQUENCE [LARGE SCALE GENOMIC DNA]</scope>
    <source>
        <strain evidence="2 3">SRT547</strain>
    </source>
</reference>
<dbReference type="Proteomes" id="UP000326354">
    <property type="component" value="Chromosome"/>
</dbReference>
<dbReference type="AlphaFoldDB" id="A0A5S9F239"/>
<accession>A0A5S9F239</accession>
<keyword evidence="3" id="KW-1185">Reference proteome</keyword>
<dbReference type="EMBL" id="AP019860">
    <property type="protein sequence ID" value="BBM81702.1"/>
    <property type="molecule type" value="Genomic_DNA"/>
</dbReference>
<feature type="transmembrane region" description="Helical" evidence="1">
    <location>
        <begin position="172"/>
        <end position="193"/>
    </location>
</feature>
<dbReference type="OrthoDB" id="260093at2"/>
<proteinExistence type="predicted"/>
<dbReference type="PROSITE" id="PS51257">
    <property type="entry name" value="PROKAR_LIPOPROTEIN"/>
    <property type="match status" value="1"/>
</dbReference>
<keyword evidence="1" id="KW-1133">Transmembrane helix</keyword>
<evidence type="ECO:0000256" key="1">
    <source>
        <dbReference type="SAM" id="Phobius"/>
    </source>
</evidence>
<protein>
    <recommendedName>
        <fullName evidence="4">Oxygen tolerance</fullName>
    </recommendedName>
</protein>
<gene>
    <name evidence="2" type="ORF">UABAM_00041</name>
</gene>
<organism evidence="2 3">
    <name type="scientific">Uabimicrobium amorphum</name>
    <dbReference type="NCBI Taxonomy" id="2596890"/>
    <lineage>
        <taxon>Bacteria</taxon>
        <taxon>Pseudomonadati</taxon>
        <taxon>Planctomycetota</taxon>
        <taxon>Candidatus Uabimicrobiia</taxon>
        <taxon>Candidatus Uabimicrobiales</taxon>
        <taxon>Candidatus Uabimicrobiaceae</taxon>
        <taxon>Candidatus Uabimicrobium</taxon>
    </lineage>
</organism>
<dbReference type="RefSeq" id="WP_151965974.1">
    <property type="nucleotide sequence ID" value="NZ_AP019860.1"/>
</dbReference>
<evidence type="ECO:0000313" key="2">
    <source>
        <dbReference type="EMBL" id="BBM81702.1"/>
    </source>
</evidence>
<evidence type="ECO:0000313" key="3">
    <source>
        <dbReference type="Proteomes" id="UP000326354"/>
    </source>
</evidence>